<comment type="caution">
    <text evidence="1">The sequence shown here is derived from an EMBL/GenBank/DDBJ whole genome shotgun (WGS) entry which is preliminary data.</text>
</comment>
<name>A0AAV5TYL5_9BILA</name>
<proteinExistence type="predicted"/>
<dbReference type="Proteomes" id="UP001432027">
    <property type="component" value="Unassembled WGS sequence"/>
</dbReference>
<gene>
    <name evidence="1" type="ORF">PENTCL1PPCAC_21746</name>
</gene>
<sequence length="142" mass="14981">MWSCRQWMRLLTSLNGVTGGEKIGLLVGVPSMGGVEAEEEMMAYANVVTYALSLSQSGSTASGRSKHLPELLRRILICANSMNVIEKGDRMVLSTVDMAAGLLAEISRASPLLPLTEPSDEAAAAAATPESLNKAFLASLVD</sequence>
<protein>
    <submittedName>
        <fullName evidence="1">Uncharacterized protein</fullName>
    </submittedName>
</protein>
<organism evidence="1 2">
    <name type="scientific">Pristionchus entomophagus</name>
    <dbReference type="NCBI Taxonomy" id="358040"/>
    <lineage>
        <taxon>Eukaryota</taxon>
        <taxon>Metazoa</taxon>
        <taxon>Ecdysozoa</taxon>
        <taxon>Nematoda</taxon>
        <taxon>Chromadorea</taxon>
        <taxon>Rhabditida</taxon>
        <taxon>Rhabditina</taxon>
        <taxon>Diplogasteromorpha</taxon>
        <taxon>Diplogasteroidea</taxon>
        <taxon>Neodiplogasteridae</taxon>
        <taxon>Pristionchus</taxon>
    </lineage>
</organism>
<accession>A0AAV5TYL5</accession>
<feature type="non-terminal residue" evidence="1">
    <location>
        <position position="142"/>
    </location>
</feature>
<evidence type="ECO:0000313" key="2">
    <source>
        <dbReference type="Proteomes" id="UP001432027"/>
    </source>
</evidence>
<dbReference type="EMBL" id="BTSX01000005">
    <property type="protein sequence ID" value="GMS99571.1"/>
    <property type="molecule type" value="Genomic_DNA"/>
</dbReference>
<reference evidence="1" key="1">
    <citation type="submission" date="2023-10" db="EMBL/GenBank/DDBJ databases">
        <title>Genome assembly of Pristionchus species.</title>
        <authorList>
            <person name="Yoshida K."/>
            <person name="Sommer R.J."/>
        </authorList>
    </citation>
    <scope>NUCLEOTIDE SEQUENCE</scope>
    <source>
        <strain evidence="1">RS0144</strain>
    </source>
</reference>
<keyword evidence="2" id="KW-1185">Reference proteome</keyword>
<dbReference type="AlphaFoldDB" id="A0AAV5TYL5"/>
<evidence type="ECO:0000313" key="1">
    <source>
        <dbReference type="EMBL" id="GMS99571.1"/>
    </source>
</evidence>